<evidence type="ECO:0000259" key="1">
    <source>
        <dbReference type="Pfam" id="PF09346"/>
    </source>
</evidence>
<dbReference type="EMBL" id="AP023356">
    <property type="protein sequence ID" value="BCJ39563.1"/>
    <property type="molecule type" value="Genomic_DNA"/>
</dbReference>
<gene>
    <name evidence="2" type="ORF">Aiant_02200</name>
</gene>
<dbReference type="InterPro" id="IPR018958">
    <property type="entry name" value="Knr4/Smi1-like_dom"/>
</dbReference>
<sequence>MITEFLGAHCPDVLARVHGPAGAVELRLVEQTVGRPLPDDLADWWRLADGMDGVLIPMLFRPLSATGALGGYRTMIAAGSEAPGYGGPSYREHLAAPAGTVCRHGFWLPQWLPIATDLGTHLLFVDLRPGPDFGCVSGIDEHREHDNRLWPDVAAMLAEVAAAMRDGTPVRGYLLEAGADGIRWGW</sequence>
<accession>A0ABM7LK77</accession>
<reference evidence="2 3" key="1">
    <citation type="submission" date="2020-08" db="EMBL/GenBank/DDBJ databases">
        <title>Whole genome shotgun sequence of Actinoplanes ianthinogenes NBRC 13996.</title>
        <authorList>
            <person name="Komaki H."/>
            <person name="Tamura T."/>
        </authorList>
    </citation>
    <scope>NUCLEOTIDE SEQUENCE [LARGE SCALE GENOMIC DNA]</scope>
    <source>
        <strain evidence="2 3">NBRC 13996</strain>
    </source>
</reference>
<evidence type="ECO:0000313" key="3">
    <source>
        <dbReference type="Proteomes" id="UP000676967"/>
    </source>
</evidence>
<dbReference type="Pfam" id="PF09346">
    <property type="entry name" value="SMI1_KNR4"/>
    <property type="match status" value="1"/>
</dbReference>
<name>A0ABM7LK77_9ACTN</name>
<evidence type="ECO:0000313" key="2">
    <source>
        <dbReference type="EMBL" id="BCJ39563.1"/>
    </source>
</evidence>
<organism evidence="2 3">
    <name type="scientific">Actinoplanes ianthinogenes</name>
    <dbReference type="NCBI Taxonomy" id="122358"/>
    <lineage>
        <taxon>Bacteria</taxon>
        <taxon>Bacillati</taxon>
        <taxon>Actinomycetota</taxon>
        <taxon>Actinomycetes</taxon>
        <taxon>Micromonosporales</taxon>
        <taxon>Micromonosporaceae</taxon>
        <taxon>Actinoplanes</taxon>
    </lineage>
</organism>
<keyword evidence="3" id="KW-1185">Reference proteome</keyword>
<dbReference type="Proteomes" id="UP000676967">
    <property type="component" value="Chromosome"/>
</dbReference>
<feature type="domain" description="Knr4/Smi1-like" evidence="1">
    <location>
        <begin position="22"/>
        <end position="158"/>
    </location>
</feature>
<protein>
    <recommendedName>
        <fullName evidence="1">Knr4/Smi1-like domain-containing protein</fullName>
    </recommendedName>
</protein>
<proteinExistence type="predicted"/>